<organism evidence="8 9">
    <name type="scientific">Paramuricea clavata</name>
    <name type="common">Red gorgonian</name>
    <name type="synonym">Violescent sea-whip</name>
    <dbReference type="NCBI Taxonomy" id="317549"/>
    <lineage>
        <taxon>Eukaryota</taxon>
        <taxon>Metazoa</taxon>
        <taxon>Cnidaria</taxon>
        <taxon>Anthozoa</taxon>
        <taxon>Octocorallia</taxon>
        <taxon>Malacalcyonacea</taxon>
        <taxon>Plexauridae</taxon>
        <taxon>Paramuricea</taxon>
    </lineage>
</organism>
<protein>
    <submittedName>
        <fullName evidence="8">Translation initiation factor IF-2, mitochondrial isoform X1</fullName>
    </submittedName>
</protein>
<dbReference type="CDD" id="cd03692">
    <property type="entry name" value="mtIF2_IVc"/>
    <property type="match status" value="1"/>
</dbReference>
<proteinExistence type="inferred from homology"/>
<dbReference type="PANTHER" id="PTHR43381:SF20">
    <property type="entry name" value="TRANSLATION INITIATION FACTOR IF-2, MITOCHONDRIAL"/>
    <property type="match status" value="1"/>
</dbReference>
<feature type="domain" description="Elongation factor G-like" evidence="7">
    <location>
        <begin position="7"/>
        <end position="69"/>
    </location>
</feature>
<evidence type="ECO:0000256" key="3">
    <source>
        <dbReference type="ARBA" id="ARBA00022741"/>
    </source>
</evidence>
<comment type="caution">
    <text evidence="8">The sequence shown here is derived from an EMBL/GenBank/DDBJ whole genome shotgun (WGS) entry which is preliminary data.</text>
</comment>
<evidence type="ECO:0000259" key="6">
    <source>
        <dbReference type="Pfam" id="PF11987"/>
    </source>
</evidence>
<comment type="similarity">
    <text evidence="1">Belongs to the TRAFAC class translation factor GTPase superfamily. Classic translation factor GTPase family. IF-2 subfamily.</text>
</comment>
<evidence type="ECO:0000256" key="2">
    <source>
        <dbReference type="ARBA" id="ARBA00022540"/>
    </source>
</evidence>
<gene>
    <name evidence="8" type="ORF">PACLA_8A076133</name>
</gene>
<dbReference type="InterPro" id="IPR015760">
    <property type="entry name" value="TIF_IF2"/>
</dbReference>
<dbReference type="Pfam" id="PF11987">
    <property type="entry name" value="IF-2"/>
    <property type="match status" value="1"/>
</dbReference>
<dbReference type="Proteomes" id="UP001152795">
    <property type="component" value="Unassembled WGS sequence"/>
</dbReference>
<dbReference type="FunFam" id="3.40.50.10050:FF:000001">
    <property type="entry name" value="Translation initiation factor IF-2"/>
    <property type="match status" value="1"/>
</dbReference>
<dbReference type="InterPro" id="IPR053905">
    <property type="entry name" value="EF-G-like_DII"/>
</dbReference>
<dbReference type="GO" id="GO:0005525">
    <property type="term" value="F:GTP binding"/>
    <property type="evidence" value="ECO:0007669"/>
    <property type="project" value="UniProtKB-KW"/>
</dbReference>
<evidence type="ECO:0000256" key="1">
    <source>
        <dbReference type="ARBA" id="ARBA00007733"/>
    </source>
</evidence>
<dbReference type="CDD" id="cd03702">
    <property type="entry name" value="IF2_mtIF2_II"/>
    <property type="match status" value="1"/>
</dbReference>
<dbReference type="InterPro" id="IPR036925">
    <property type="entry name" value="TIF_IF2_dom3_sf"/>
</dbReference>
<keyword evidence="5" id="KW-0342">GTP-binding</keyword>
<evidence type="ECO:0000256" key="4">
    <source>
        <dbReference type="ARBA" id="ARBA00022917"/>
    </source>
</evidence>
<dbReference type="SUPFAM" id="SSF52156">
    <property type="entry name" value="Initiation factor IF2/eIF5b, domain 3"/>
    <property type="match status" value="1"/>
</dbReference>
<dbReference type="PANTHER" id="PTHR43381">
    <property type="entry name" value="TRANSLATION INITIATION FACTOR IF-2-RELATED"/>
    <property type="match status" value="1"/>
</dbReference>
<evidence type="ECO:0000256" key="5">
    <source>
        <dbReference type="ARBA" id="ARBA00023134"/>
    </source>
</evidence>
<dbReference type="OrthoDB" id="361630at2759"/>
<keyword evidence="9" id="KW-1185">Reference proteome</keyword>
<dbReference type="FunFam" id="2.40.30.10:FF:000008">
    <property type="entry name" value="Translation initiation factor IF-2"/>
    <property type="match status" value="1"/>
</dbReference>
<dbReference type="AlphaFoldDB" id="A0A6S7GJE5"/>
<dbReference type="SUPFAM" id="SSF50447">
    <property type="entry name" value="Translation proteins"/>
    <property type="match status" value="2"/>
</dbReference>
<dbReference type="EMBL" id="CACRXK020001536">
    <property type="protein sequence ID" value="CAB3989699.1"/>
    <property type="molecule type" value="Genomic_DNA"/>
</dbReference>
<dbReference type="InterPro" id="IPR023115">
    <property type="entry name" value="TIF_IF2_dom3"/>
</dbReference>
<reference evidence="8" key="1">
    <citation type="submission" date="2020-04" db="EMBL/GenBank/DDBJ databases">
        <authorList>
            <person name="Alioto T."/>
            <person name="Alioto T."/>
            <person name="Gomez Garrido J."/>
        </authorList>
    </citation>
    <scope>NUCLEOTIDE SEQUENCE</scope>
    <source>
        <strain evidence="8">A484AB</strain>
    </source>
</reference>
<dbReference type="InterPro" id="IPR044145">
    <property type="entry name" value="IF2_II"/>
</dbReference>
<keyword evidence="3" id="KW-0547">Nucleotide-binding</keyword>
<dbReference type="Gene3D" id="3.40.50.10050">
    <property type="entry name" value="Translation initiation factor IF- 2, domain 3"/>
    <property type="match status" value="1"/>
</dbReference>
<evidence type="ECO:0000313" key="8">
    <source>
        <dbReference type="EMBL" id="CAB3989699.1"/>
    </source>
</evidence>
<dbReference type="GO" id="GO:0003743">
    <property type="term" value="F:translation initiation factor activity"/>
    <property type="evidence" value="ECO:0007669"/>
    <property type="project" value="UniProtKB-KW"/>
</dbReference>
<evidence type="ECO:0000259" key="7">
    <source>
        <dbReference type="Pfam" id="PF22042"/>
    </source>
</evidence>
<sequence length="328" mass="36799">MLVPVAIATVLVQRGVLKKGSVVVAGSCSGKVRQMLNDNGKAVISAVPSMPVQVTGWKDLPEAGEMLLEVESENIANKVVNYRKNKQQNMKTYGPSLSDSDDLQIMMKNFTKSYDDTDKLDIVIKADVNGSLEAMLDAIKTYKAEKPKLSIVSSGVGPVTENDIRVLEPFKGMLFCFNVGVSKDLQKLAQQLDVRIHTGKVIYRLLHTLKEEMSAKLPLLREDIPVGEATVLQVFHLSGKRKASVAGCRVKQGQLRRKETYRVYRNNQVIFEGKLSSMKRGNDDTDVAKKETECGLCFENFYDFKEGDKVECFSKTFNKQEVEWKWNF</sequence>
<name>A0A6S7GJE5_PARCT</name>
<keyword evidence="4" id="KW-0648">Protein biosynthesis</keyword>
<dbReference type="InterPro" id="IPR009000">
    <property type="entry name" value="Transl_B-barrel_sf"/>
</dbReference>
<evidence type="ECO:0000313" key="9">
    <source>
        <dbReference type="Proteomes" id="UP001152795"/>
    </source>
</evidence>
<dbReference type="GO" id="GO:0005737">
    <property type="term" value="C:cytoplasm"/>
    <property type="evidence" value="ECO:0007669"/>
    <property type="project" value="TreeGrafter"/>
</dbReference>
<feature type="domain" description="Translation initiation factor IF- 2" evidence="6">
    <location>
        <begin position="106"/>
        <end position="209"/>
    </location>
</feature>
<dbReference type="Gene3D" id="2.40.30.10">
    <property type="entry name" value="Translation factors"/>
    <property type="match status" value="2"/>
</dbReference>
<dbReference type="Pfam" id="PF22042">
    <property type="entry name" value="EF-G_D2"/>
    <property type="match status" value="1"/>
</dbReference>
<accession>A0A6S7GJE5</accession>
<keyword evidence="2 8" id="KW-0396">Initiation factor</keyword>